<keyword evidence="2" id="KW-1185">Reference proteome</keyword>
<dbReference type="Gene3D" id="3.60.10.10">
    <property type="entry name" value="Endonuclease/exonuclease/phosphatase"/>
    <property type="match status" value="1"/>
</dbReference>
<dbReference type="AlphaFoldDB" id="A0A9Q1C2I5"/>
<organism evidence="1 2">
    <name type="scientific">Holothuria leucospilota</name>
    <name type="common">Black long sea cucumber</name>
    <name type="synonym">Mertensiothuria leucospilota</name>
    <dbReference type="NCBI Taxonomy" id="206669"/>
    <lineage>
        <taxon>Eukaryota</taxon>
        <taxon>Metazoa</taxon>
        <taxon>Echinodermata</taxon>
        <taxon>Eleutherozoa</taxon>
        <taxon>Echinozoa</taxon>
        <taxon>Holothuroidea</taxon>
        <taxon>Aspidochirotacea</taxon>
        <taxon>Aspidochirotida</taxon>
        <taxon>Holothuriidae</taxon>
        <taxon>Holothuria</taxon>
    </lineage>
</organism>
<dbReference type="Proteomes" id="UP001152320">
    <property type="component" value="Chromosome 8"/>
</dbReference>
<evidence type="ECO:0000313" key="2">
    <source>
        <dbReference type="Proteomes" id="UP001152320"/>
    </source>
</evidence>
<evidence type="ECO:0000313" key="1">
    <source>
        <dbReference type="EMBL" id="KAJ8036984.1"/>
    </source>
</evidence>
<protein>
    <submittedName>
        <fullName evidence="1">LINE-1 retrotransposable element ORF2 protein</fullName>
    </submittedName>
</protein>
<reference evidence="1" key="1">
    <citation type="submission" date="2021-10" db="EMBL/GenBank/DDBJ databases">
        <title>Tropical sea cucumber genome reveals ecological adaptation and Cuvierian tubules defense mechanism.</title>
        <authorList>
            <person name="Chen T."/>
        </authorList>
    </citation>
    <scope>NUCLEOTIDE SEQUENCE</scope>
    <source>
        <strain evidence="1">Nanhai2018</strain>
        <tissue evidence="1">Muscle</tissue>
    </source>
</reference>
<gene>
    <name evidence="1" type="ORF">HOLleu_17673</name>
</gene>
<name>A0A9Q1C2I5_HOLLE</name>
<dbReference type="OrthoDB" id="8961218at2759"/>
<comment type="caution">
    <text evidence="1">The sequence shown here is derived from an EMBL/GenBank/DDBJ whole genome shotgun (WGS) entry which is preliminary data.</text>
</comment>
<dbReference type="EMBL" id="JAIZAY010000008">
    <property type="protein sequence ID" value="KAJ8036984.1"/>
    <property type="molecule type" value="Genomic_DNA"/>
</dbReference>
<accession>A0A9Q1C2I5</accession>
<dbReference type="SUPFAM" id="SSF56219">
    <property type="entry name" value="DNase I-like"/>
    <property type="match status" value="1"/>
</dbReference>
<proteinExistence type="predicted"/>
<dbReference type="InterPro" id="IPR036691">
    <property type="entry name" value="Endo/exonu/phosph_ase_sf"/>
</dbReference>
<sequence length="133" mass="15116">MINFISFCTFNARGLSDHKNRGKVFTWLHNQNLSITFIQEAHCIEASLSIWRNTRGGKALFSCGAVRSAGCVILFKPSLNFTLVKYIADCKGRHIFADIDIDDFIYTIFNVYAPNTDDPSFYNDVYTQLTSNL</sequence>